<dbReference type="Proteomes" id="UP000298438">
    <property type="component" value="Unassembled WGS sequence"/>
</dbReference>
<reference evidence="3 4" key="1">
    <citation type="submission" date="2019-03" db="EMBL/GenBank/DDBJ databases">
        <title>Draft Genome Sequence of Massilia arenosa sp. nov., a Novel Massilia Species Isolated from a Sandy-loam Maize Soil.</title>
        <authorList>
            <person name="Raths R."/>
            <person name="Peta V."/>
            <person name="Bucking H."/>
        </authorList>
    </citation>
    <scope>NUCLEOTIDE SEQUENCE [LARGE SCALE GENOMIC DNA]</scope>
    <source>
        <strain evidence="3 4">MC02</strain>
    </source>
</reference>
<feature type="transmembrane region" description="Helical" evidence="1">
    <location>
        <begin position="42"/>
        <end position="61"/>
    </location>
</feature>
<sequence>MPPASQAQPRPDFVLAELRALLAFLARPTRARRLARDRSHPVLRTGLMLLLTMALVVLISFPLDHYMSQVPGISERPPTRWFLVFALLVAPLLEELIFRAGLRSARFTLGVGLPLLVFWADDRWVLGTMALAALGAWLYKRLHSPPGAAFARGRQYLRRYPWVFWTWTAGFACAHVTNFVTEGWSSLYVIGFLTPQWMAGAILSYLRLRQGLLAAMAMHGLYNAILTFVPPLSG</sequence>
<keyword evidence="1" id="KW-0812">Transmembrane</keyword>
<keyword evidence="4" id="KW-1185">Reference proteome</keyword>
<dbReference type="InterPro" id="IPR003675">
    <property type="entry name" value="Rce1/LyrA-like_dom"/>
</dbReference>
<dbReference type="GO" id="GO:0080120">
    <property type="term" value="P:CAAX-box protein maturation"/>
    <property type="evidence" value="ECO:0007669"/>
    <property type="project" value="UniProtKB-ARBA"/>
</dbReference>
<organism evidence="3 4">
    <name type="scientific">Zemynaea arenosa</name>
    <dbReference type="NCBI Taxonomy" id="2561931"/>
    <lineage>
        <taxon>Bacteria</taxon>
        <taxon>Pseudomonadati</taxon>
        <taxon>Pseudomonadota</taxon>
        <taxon>Betaproteobacteria</taxon>
        <taxon>Burkholderiales</taxon>
        <taxon>Oxalobacteraceae</taxon>
        <taxon>Telluria group</taxon>
        <taxon>Zemynaea</taxon>
    </lineage>
</organism>
<dbReference type="Pfam" id="PF02517">
    <property type="entry name" value="Rce1-like"/>
    <property type="match status" value="1"/>
</dbReference>
<evidence type="ECO:0000256" key="1">
    <source>
        <dbReference type="SAM" id="Phobius"/>
    </source>
</evidence>
<dbReference type="OrthoDB" id="8521072at2"/>
<comment type="caution">
    <text evidence="3">The sequence shown here is derived from an EMBL/GenBank/DDBJ whole genome shotgun (WGS) entry which is preliminary data.</text>
</comment>
<evidence type="ECO:0000313" key="3">
    <source>
        <dbReference type="EMBL" id="TFW20183.1"/>
    </source>
</evidence>
<keyword evidence="3" id="KW-0482">Metalloprotease</keyword>
<name>A0A4Y9SFT4_9BURK</name>
<keyword evidence="3" id="KW-0645">Protease</keyword>
<evidence type="ECO:0000259" key="2">
    <source>
        <dbReference type="Pfam" id="PF02517"/>
    </source>
</evidence>
<feature type="domain" description="CAAX prenyl protease 2/Lysostaphin resistance protein A-like" evidence="2">
    <location>
        <begin position="80"/>
        <end position="225"/>
    </location>
</feature>
<dbReference type="GO" id="GO:0006508">
    <property type="term" value="P:proteolysis"/>
    <property type="evidence" value="ECO:0007669"/>
    <property type="project" value="UniProtKB-KW"/>
</dbReference>
<accession>A0A4Y9SFT4</accession>
<protein>
    <submittedName>
        <fullName evidence="3">CPBP family intramembrane metalloprotease</fullName>
    </submittedName>
</protein>
<gene>
    <name evidence="3" type="ORF">E4L96_10700</name>
</gene>
<keyword evidence="1" id="KW-1133">Transmembrane helix</keyword>
<dbReference type="GO" id="GO:0008237">
    <property type="term" value="F:metallopeptidase activity"/>
    <property type="evidence" value="ECO:0007669"/>
    <property type="project" value="UniProtKB-KW"/>
</dbReference>
<dbReference type="GO" id="GO:0004175">
    <property type="term" value="F:endopeptidase activity"/>
    <property type="evidence" value="ECO:0007669"/>
    <property type="project" value="UniProtKB-ARBA"/>
</dbReference>
<feature type="transmembrane region" description="Helical" evidence="1">
    <location>
        <begin position="162"/>
        <end position="181"/>
    </location>
</feature>
<feature type="transmembrane region" description="Helical" evidence="1">
    <location>
        <begin position="81"/>
        <end position="98"/>
    </location>
</feature>
<dbReference type="RefSeq" id="WP_135207210.1">
    <property type="nucleotide sequence ID" value="NZ_SPVF01000135.1"/>
</dbReference>
<keyword evidence="1" id="KW-0472">Membrane</keyword>
<feature type="transmembrane region" description="Helical" evidence="1">
    <location>
        <begin position="213"/>
        <end position="232"/>
    </location>
</feature>
<dbReference type="EMBL" id="SPVF01000135">
    <property type="protein sequence ID" value="TFW20183.1"/>
    <property type="molecule type" value="Genomic_DNA"/>
</dbReference>
<feature type="transmembrane region" description="Helical" evidence="1">
    <location>
        <begin position="187"/>
        <end position="206"/>
    </location>
</feature>
<dbReference type="AlphaFoldDB" id="A0A4Y9SFT4"/>
<proteinExistence type="predicted"/>
<evidence type="ECO:0000313" key="4">
    <source>
        <dbReference type="Proteomes" id="UP000298438"/>
    </source>
</evidence>
<keyword evidence="3" id="KW-0378">Hydrolase</keyword>